<dbReference type="GO" id="GO:0016020">
    <property type="term" value="C:membrane"/>
    <property type="evidence" value="ECO:0007669"/>
    <property type="project" value="TreeGrafter"/>
</dbReference>
<dbReference type="EC" id="3.1.1.-" evidence="3"/>
<feature type="domain" description="AB hydrolase-1" evidence="2">
    <location>
        <begin position="27"/>
        <end position="258"/>
    </location>
</feature>
<dbReference type="PANTHER" id="PTHR43798:SF31">
    <property type="entry name" value="AB HYDROLASE SUPERFAMILY PROTEIN YCLE"/>
    <property type="match status" value="1"/>
</dbReference>
<evidence type="ECO:0000259" key="2">
    <source>
        <dbReference type="Pfam" id="PF00561"/>
    </source>
</evidence>
<dbReference type="GO" id="GO:0016787">
    <property type="term" value="F:hydrolase activity"/>
    <property type="evidence" value="ECO:0007669"/>
    <property type="project" value="UniProtKB-KW"/>
</dbReference>
<reference evidence="3 4" key="1">
    <citation type="submission" date="2018-12" db="EMBL/GenBank/DDBJ databases">
        <authorList>
            <consortium name="Pathogen Informatics"/>
        </authorList>
    </citation>
    <scope>NUCLEOTIDE SEQUENCE [LARGE SCALE GENOMIC DNA]</scope>
    <source>
        <strain evidence="3 4">NCTC13098</strain>
    </source>
</reference>
<evidence type="ECO:0000256" key="1">
    <source>
        <dbReference type="ARBA" id="ARBA00022801"/>
    </source>
</evidence>
<dbReference type="EMBL" id="LR131271">
    <property type="protein sequence ID" value="VDR24559.1"/>
    <property type="molecule type" value="Genomic_DNA"/>
</dbReference>
<organism evidence="3 4">
    <name type="scientific">Raoultella terrigena</name>
    <name type="common">Klebsiella terrigena</name>
    <dbReference type="NCBI Taxonomy" id="577"/>
    <lineage>
        <taxon>Bacteria</taxon>
        <taxon>Pseudomonadati</taxon>
        <taxon>Pseudomonadota</taxon>
        <taxon>Gammaproteobacteria</taxon>
        <taxon>Enterobacterales</taxon>
        <taxon>Enterobacteriaceae</taxon>
        <taxon>Klebsiella/Raoultella group</taxon>
        <taxon>Raoultella</taxon>
    </lineage>
</organism>
<sequence>MSHTLKRSFFEFEGMEVGYYAGGEGEPLMMIHGSGPGASSLGNWSRVLDGLSQRYRIYAMDLIGFGISGRKPAPPYFDFAMWVRQAKAMLDLIDAPQIGVIGHSLSAAIALQLASADRRISAVLTTGAIGAPFSVSDATRRIWRCPENRVELVAALSTLIHDTCIIDDDYIAAREPVVFAQGYADYFNNMFSGDPRQYVEQTTLSEQTLSAINCPVIMLHGREDIPFPPETSEVLAKKIKQADLYILHGCSHSVAFERSRSFLSAVNQLFS</sequence>
<protein>
    <submittedName>
        <fullName evidence="3">2-hydroxymuconic semialdehyde hydrolase</fullName>
        <ecNumber evidence="3">3.1.1.-</ecNumber>
    </submittedName>
</protein>
<dbReference type="Gene3D" id="3.40.50.1820">
    <property type="entry name" value="alpha/beta hydrolase"/>
    <property type="match status" value="1"/>
</dbReference>
<dbReference type="InterPro" id="IPR050266">
    <property type="entry name" value="AB_hydrolase_sf"/>
</dbReference>
<proteinExistence type="predicted"/>
<dbReference type="InterPro" id="IPR000073">
    <property type="entry name" value="AB_hydrolase_1"/>
</dbReference>
<gene>
    <name evidence="3" type="primary">xylF_2</name>
    <name evidence="3" type="ORF">NCTC13098_00853</name>
</gene>
<evidence type="ECO:0000313" key="3">
    <source>
        <dbReference type="EMBL" id="VDR24559.1"/>
    </source>
</evidence>
<dbReference type="AlphaFoldDB" id="A0A3P8IQU6"/>
<dbReference type="PANTHER" id="PTHR43798">
    <property type="entry name" value="MONOACYLGLYCEROL LIPASE"/>
    <property type="match status" value="1"/>
</dbReference>
<name>A0A3P8IQU6_RAOTE</name>
<dbReference type="KEGG" id="rtg:NCTC13098_00853"/>
<accession>A0A3P8IQU6</accession>
<dbReference type="InterPro" id="IPR029058">
    <property type="entry name" value="AB_hydrolase_fold"/>
</dbReference>
<dbReference type="PRINTS" id="PR00111">
    <property type="entry name" value="ABHYDROLASE"/>
</dbReference>
<evidence type="ECO:0000313" key="4">
    <source>
        <dbReference type="Proteomes" id="UP000274346"/>
    </source>
</evidence>
<dbReference type="SUPFAM" id="SSF53474">
    <property type="entry name" value="alpha/beta-Hydrolases"/>
    <property type="match status" value="1"/>
</dbReference>
<dbReference type="Pfam" id="PF00561">
    <property type="entry name" value="Abhydrolase_1"/>
    <property type="match status" value="1"/>
</dbReference>
<keyword evidence="1 3" id="KW-0378">Hydrolase</keyword>
<dbReference type="Proteomes" id="UP000274346">
    <property type="component" value="Chromosome"/>
</dbReference>